<name>A0ABR2CEQ6_9ROSI</name>
<evidence type="ECO:0000313" key="4">
    <source>
        <dbReference type="Proteomes" id="UP001472677"/>
    </source>
</evidence>
<dbReference type="Proteomes" id="UP001472677">
    <property type="component" value="Unassembled WGS sequence"/>
</dbReference>
<dbReference type="InterPro" id="IPR036397">
    <property type="entry name" value="RNaseH_sf"/>
</dbReference>
<evidence type="ECO:0000256" key="1">
    <source>
        <dbReference type="SAM" id="MobiDB-lite"/>
    </source>
</evidence>
<sequence>MDFVSRLPITPRKNDAVWVIVDRLTKSAHFILVRKSMSSDILADLYIREVIRLHGVPISIVSDRDPNFTSRFWKCLQKALGSILNLSMAFHLNWEKSIPLVEFAYNNSYQTSIRMVPFEALYGRRCTTPICVGTSYVKSRRNGIIKFYVPLEIHVQIPKTGGRVKRLTMSSLISSKYSLDAPHELTIKLICKAPRSNCQATKRTPSLSVNRRKCTKQKPEKNHNFDFL</sequence>
<evidence type="ECO:0000259" key="2">
    <source>
        <dbReference type="PROSITE" id="PS50994"/>
    </source>
</evidence>
<reference evidence="3 4" key="1">
    <citation type="journal article" date="2024" name="G3 (Bethesda)">
        <title>Genome assembly of Hibiscus sabdariffa L. provides insights into metabolisms of medicinal natural products.</title>
        <authorList>
            <person name="Kim T."/>
        </authorList>
    </citation>
    <scope>NUCLEOTIDE SEQUENCE [LARGE SCALE GENOMIC DNA]</scope>
    <source>
        <strain evidence="3">TK-2024</strain>
        <tissue evidence="3">Old leaves</tissue>
    </source>
</reference>
<gene>
    <name evidence="3" type="ORF">V6N12_033012</name>
</gene>
<feature type="region of interest" description="Disordered" evidence="1">
    <location>
        <begin position="209"/>
        <end position="228"/>
    </location>
</feature>
<dbReference type="EMBL" id="JBBPBM010000054">
    <property type="protein sequence ID" value="KAK8518020.1"/>
    <property type="molecule type" value="Genomic_DNA"/>
</dbReference>
<protein>
    <recommendedName>
        <fullName evidence="2">Integrase catalytic domain-containing protein</fullName>
    </recommendedName>
</protein>
<dbReference type="InterPro" id="IPR001584">
    <property type="entry name" value="Integrase_cat-core"/>
</dbReference>
<feature type="compositionally biased region" description="Basic and acidic residues" evidence="1">
    <location>
        <begin position="217"/>
        <end position="228"/>
    </location>
</feature>
<accession>A0ABR2CEQ6</accession>
<organism evidence="3 4">
    <name type="scientific">Hibiscus sabdariffa</name>
    <name type="common">roselle</name>
    <dbReference type="NCBI Taxonomy" id="183260"/>
    <lineage>
        <taxon>Eukaryota</taxon>
        <taxon>Viridiplantae</taxon>
        <taxon>Streptophyta</taxon>
        <taxon>Embryophyta</taxon>
        <taxon>Tracheophyta</taxon>
        <taxon>Spermatophyta</taxon>
        <taxon>Magnoliopsida</taxon>
        <taxon>eudicotyledons</taxon>
        <taxon>Gunneridae</taxon>
        <taxon>Pentapetalae</taxon>
        <taxon>rosids</taxon>
        <taxon>malvids</taxon>
        <taxon>Malvales</taxon>
        <taxon>Malvaceae</taxon>
        <taxon>Malvoideae</taxon>
        <taxon>Hibiscus</taxon>
    </lineage>
</organism>
<dbReference type="PANTHER" id="PTHR45835:SF99">
    <property type="entry name" value="CHROMO DOMAIN-CONTAINING PROTEIN-RELATED"/>
    <property type="match status" value="1"/>
</dbReference>
<proteinExistence type="predicted"/>
<dbReference type="InterPro" id="IPR012337">
    <property type="entry name" value="RNaseH-like_sf"/>
</dbReference>
<evidence type="ECO:0000313" key="3">
    <source>
        <dbReference type="EMBL" id="KAK8518020.1"/>
    </source>
</evidence>
<feature type="domain" description="Integrase catalytic" evidence="2">
    <location>
        <begin position="1"/>
        <end position="158"/>
    </location>
</feature>
<comment type="caution">
    <text evidence="3">The sequence shown here is derived from an EMBL/GenBank/DDBJ whole genome shotgun (WGS) entry which is preliminary data.</text>
</comment>
<dbReference type="PANTHER" id="PTHR45835">
    <property type="entry name" value="YALI0A06105P"/>
    <property type="match status" value="1"/>
</dbReference>
<dbReference type="PROSITE" id="PS50994">
    <property type="entry name" value="INTEGRASE"/>
    <property type="match status" value="1"/>
</dbReference>
<dbReference type="Gene3D" id="3.30.420.10">
    <property type="entry name" value="Ribonuclease H-like superfamily/Ribonuclease H"/>
    <property type="match status" value="2"/>
</dbReference>
<keyword evidence="4" id="KW-1185">Reference proteome</keyword>
<dbReference type="SUPFAM" id="SSF53098">
    <property type="entry name" value="Ribonuclease H-like"/>
    <property type="match status" value="1"/>
</dbReference>